<reference evidence="1 2" key="2">
    <citation type="journal article" date="2016" name="ISME J.">
        <title>Physiological and genomic characterization of two novel marine thaumarchaeal strains indicates niche differentiation.</title>
        <authorList>
            <person name="Bayer B."/>
            <person name="Vojvoda J."/>
            <person name="Offre P."/>
            <person name="Alves R.J."/>
            <person name="Elisabeth N.H."/>
            <person name="Garcia J.A."/>
            <person name="Volland J.M."/>
            <person name="Srivastava A."/>
            <person name="Schleper C."/>
            <person name="Herndl G.J."/>
        </authorList>
    </citation>
    <scope>NUCLEOTIDE SEQUENCE [LARGE SCALE GENOMIC DNA]</scope>
    <source>
        <strain evidence="1 2">D3C</strain>
    </source>
</reference>
<accession>A0A0C5BWV2</accession>
<gene>
    <name evidence="1" type="ORF">NPIRD3C_1569</name>
</gene>
<dbReference type="KEGG" id="nid:NPIRD3C_1569"/>
<sequence length="88" mass="10127">MEIIVIRAKDYKDLPDLELCVEGLKKDGILKALGEKNNITVEELLKKPFLEKKAIIFEDTEYTDFKSGDILIYQNGNFKIFTGISRDE</sequence>
<dbReference type="Proteomes" id="UP000032027">
    <property type="component" value="Chromosome"/>
</dbReference>
<protein>
    <submittedName>
        <fullName evidence="1">Uncharacterized protein</fullName>
    </submittedName>
</protein>
<reference evidence="1 2" key="3">
    <citation type="journal article" date="2019" name="Int. J. Syst. Evol. Microbiol.">
        <title>Nitrosopumilus adriaticus sp. nov. and Nitrosopumilus piranensis sp. nov., two ammonia-oxidizing archaea from the Adriatic Sea and members of the class Nitrososphaeria.</title>
        <authorList>
            <person name="Bayer B."/>
            <person name="Vojvoda J."/>
            <person name="Reinthaler T."/>
            <person name="Reyes C."/>
            <person name="Pinto M."/>
            <person name="Herndl G.J."/>
        </authorList>
    </citation>
    <scope>NUCLEOTIDE SEQUENCE [LARGE SCALE GENOMIC DNA]</scope>
    <source>
        <strain evidence="1 2">D3C</strain>
    </source>
</reference>
<dbReference type="GeneID" id="41600676"/>
<dbReference type="AlphaFoldDB" id="A0A0C5BWV2"/>
<organism evidence="1 2">
    <name type="scientific">Nitrosopumilus piranensis</name>
    <dbReference type="NCBI Taxonomy" id="1582439"/>
    <lineage>
        <taxon>Archaea</taxon>
        <taxon>Nitrososphaerota</taxon>
        <taxon>Nitrososphaeria</taxon>
        <taxon>Nitrosopumilales</taxon>
        <taxon>Nitrosopumilaceae</taxon>
        <taxon>Nitrosopumilus</taxon>
    </lineage>
</organism>
<dbReference type="PATRIC" id="fig|1582439.9.peg.1618"/>
<evidence type="ECO:0000313" key="1">
    <source>
        <dbReference type="EMBL" id="AJM92781.1"/>
    </source>
</evidence>
<keyword evidence="2" id="KW-1185">Reference proteome</keyword>
<dbReference type="STRING" id="1582439.NPIRD3C_1569"/>
<dbReference type="HOGENOM" id="CLU_2461624_0_0_2"/>
<name>A0A0C5BWV2_9ARCH</name>
<dbReference type="RefSeq" id="WP_148703561.1">
    <property type="nucleotide sequence ID" value="NZ_CP010868.1"/>
</dbReference>
<evidence type="ECO:0000313" key="2">
    <source>
        <dbReference type="Proteomes" id="UP000032027"/>
    </source>
</evidence>
<reference evidence="2" key="1">
    <citation type="submission" date="2015-02" db="EMBL/GenBank/DDBJ databases">
        <title>Characterization of two novel Thaumarchaeota isolated from the Northern Adriatic Sea.</title>
        <authorList>
            <person name="Bayer B."/>
            <person name="Vojvoda J."/>
            <person name="Offre P."/>
            <person name="Srivastava A."/>
            <person name="Elisabeth N."/>
            <person name="Garcia J.A.L."/>
            <person name="Schleper C."/>
            <person name="Herndl G.J."/>
        </authorList>
    </citation>
    <scope>NUCLEOTIDE SEQUENCE [LARGE SCALE GENOMIC DNA]</scope>
    <source>
        <strain evidence="2">D3C</strain>
    </source>
</reference>
<dbReference type="EMBL" id="CP010868">
    <property type="protein sequence ID" value="AJM92781.1"/>
    <property type="molecule type" value="Genomic_DNA"/>
</dbReference>
<proteinExistence type="predicted"/>